<dbReference type="GO" id="GO:0006694">
    <property type="term" value="P:steroid biosynthetic process"/>
    <property type="evidence" value="ECO:0007669"/>
    <property type="project" value="InterPro"/>
</dbReference>
<evidence type="ECO:0000256" key="1">
    <source>
        <dbReference type="ARBA" id="ARBA00009219"/>
    </source>
</evidence>
<keyword evidence="5" id="KW-1185">Reference proteome</keyword>
<dbReference type="InterPro" id="IPR050177">
    <property type="entry name" value="Lipid_A_modif_metabolic_enz"/>
</dbReference>
<evidence type="ECO:0000313" key="4">
    <source>
        <dbReference type="EMBL" id="ROW08459.1"/>
    </source>
</evidence>
<keyword evidence="2" id="KW-0560">Oxidoreductase</keyword>
<comment type="caution">
    <text evidence="4">The sequence shown here is derived from an EMBL/GenBank/DDBJ whole genome shotgun (WGS) entry which is preliminary data.</text>
</comment>
<dbReference type="InterPro" id="IPR036291">
    <property type="entry name" value="NAD(P)-bd_dom_sf"/>
</dbReference>
<proteinExistence type="inferred from homology"/>
<dbReference type="PANTHER" id="PTHR43245">
    <property type="entry name" value="BIFUNCTIONAL POLYMYXIN RESISTANCE PROTEIN ARNA"/>
    <property type="match status" value="1"/>
</dbReference>
<name>A0A423WY72_9PEZI</name>
<dbReference type="Pfam" id="PF01073">
    <property type="entry name" value="3Beta_HSD"/>
    <property type="match status" value="1"/>
</dbReference>
<dbReference type="Proteomes" id="UP000283895">
    <property type="component" value="Unassembled WGS sequence"/>
</dbReference>
<evidence type="ECO:0000256" key="2">
    <source>
        <dbReference type="ARBA" id="ARBA00023002"/>
    </source>
</evidence>
<dbReference type="SUPFAM" id="SSF51735">
    <property type="entry name" value="NAD(P)-binding Rossmann-fold domains"/>
    <property type="match status" value="1"/>
</dbReference>
<dbReference type="PROSITE" id="PS51257">
    <property type="entry name" value="PROKAR_LIPOPROTEIN"/>
    <property type="match status" value="1"/>
</dbReference>
<accession>A0A423WY72</accession>
<evidence type="ECO:0000313" key="5">
    <source>
        <dbReference type="Proteomes" id="UP000283895"/>
    </source>
</evidence>
<dbReference type="STRING" id="356882.A0A423WY72"/>
<protein>
    <recommendedName>
        <fullName evidence="3">3-beta hydroxysteroid dehydrogenase/isomerase domain-containing protein</fullName>
    </recommendedName>
</protein>
<comment type="similarity">
    <text evidence="1">Belongs to the 3-beta-HSD family.</text>
</comment>
<dbReference type="GO" id="GO:0016616">
    <property type="term" value="F:oxidoreductase activity, acting on the CH-OH group of donors, NAD or NADP as acceptor"/>
    <property type="evidence" value="ECO:0007669"/>
    <property type="project" value="InterPro"/>
</dbReference>
<sequence>MSRLPLSPVLVTGGCGFIGSHVVNDILKSEPNADVHVLDISQHNQVPGPTYYKCDISSLTEVEAIFARCKPKTVFHVASPDPVNVQPALFRKVNVTGSQNLLLAAQNIGTVKAFVYTSSSSVIHDNHSNLVNGDESWPVLTYPAQKRAYTLSKAEAETSILAANRANGDSSMLTASIRPASAFGERDYTTFAKITANARKGKAKMQIGNGQNLFDVTYISNLVDAHLLAAQGLLRAHGKPPPSPATRVDGEAFIITNDEHLLFWEYSRAIAASVGLPVKKEDIKVVPVWVAYLSAVIAEWYVWLLTGGKQVPLITRESVRMTVIHRTFNIDKAKKVLGYRPKVTVEEGIARTGKWFLEEEKNTAARKTV</sequence>
<dbReference type="InterPro" id="IPR002225">
    <property type="entry name" value="3Beta_OHSteriod_DH/Estase"/>
</dbReference>
<dbReference type="AlphaFoldDB" id="A0A423WY72"/>
<dbReference type="PANTHER" id="PTHR43245:SF51">
    <property type="entry name" value="SHORT CHAIN DEHYDROGENASE_REDUCTASE FAMILY 42E, MEMBER 2"/>
    <property type="match status" value="1"/>
</dbReference>
<evidence type="ECO:0000259" key="3">
    <source>
        <dbReference type="Pfam" id="PF01073"/>
    </source>
</evidence>
<dbReference type="EMBL" id="LKEA01000006">
    <property type="protein sequence ID" value="ROW08459.1"/>
    <property type="molecule type" value="Genomic_DNA"/>
</dbReference>
<dbReference type="Gene3D" id="3.40.50.720">
    <property type="entry name" value="NAD(P)-binding Rossmann-like Domain"/>
    <property type="match status" value="1"/>
</dbReference>
<gene>
    <name evidence="4" type="ORF">VMCG_03187</name>
</gene>
<reference evidence="4 5" key="1">
    <citation type="submission" date="2015-09" db="EMBL/GenBank/DDBJ databases">
        <title>Host preference determinants of Valsa canker pathogens revealed by comparative genomics.</title>
        <authorList>
            <person name="Yin Z."/>
            <person name="Huang L."/>
        </authorList>
    </citation>
    <scope>NUCLEOTIDE SEQUENCE [LARGE SCALE GENOMIC DNA]</scope>
    <source>
        <strain evidence="4 5">03-1</strain>
    </source>
</reference>
<feature type="domain" description="3-beta hydroxysteroid dehydrogenase/isomerase" evidence="3">
    <location>
        <begin position="10"/>
        <end position="280"/>
    </location>
</feature>
<dbReference type="OrthoDB" id="10058185at2759"/>
<organism evidence="4 5">
    <name type="scientific">Cytospora schulzeri</name>
    <dbReference type="NCBI Taxonomy" id="448051"/>
    <lineage>
        <taxon>Eukaryota</taxon>
        <taxon>Fungi</taxon>
        <taxon>Dikarya</taxon>
        <taxon>Ascomycota</taxon>
        <taxon>Pezizomycotina</taxon>
        <taxon>Sordariomycetes</taxon>
        <taxon>Sordariomycetidae</taxon>
        <taxon>Diaporthales</taxon>
        <taxon>Cytosporaceae</taxon>
        <taxon>Cytospora</taxon>
    </lineage>
</organism>